<dbReference type="PANTHER" id="PTHR28207:SF1">
    <property type="entry name" value="ATP SYNTHASE SUBUNIT H, MITOCHONDRIAL"/>
    <property type="match status" value="1"/>
</dbReference>
<evidence type="ECO:0000256" key="1">
    <source>
        <dbReference type="SAM" id="MobiDB-lite"/>
    </source>
</evidence>
<dbReference type="Proteomes" id="UP001222932">
    <property type="component" value="Unassembled WGS sequence"/>
</dbReference>
<dbReference type="EMBL" id="BTCM01000001">
    <property type="protein sequence ID" value="GMK54630.1"/>
    <property type="molecule type" value="Genomic_DNA"/>
</dbReference>
<dbReference type="PANTHER" id="PTHR28207">
    <property type="entry name" value="ATP SYNTHASE SUBUNIT H, MITOCHONDRIAL"/>
    <property type="match status" value="1"/>
</dbReference>
<evidence type="ECO:0008006" key="4">
    <source>
        <dbReference type="Google" id="ProtNLM"/>
    </source>
</evidence>
<dbReference type="Pfam" id="PF10775">
    <property type="entry name" value="ATP_sub_h"/>
    <property type="match status" value="1"/>
</dbReference>
<evidence type="ECO:0000313" key="2">
    <source>
        <dbReference type="EMBL" id="GMK54630.1"/>
    </source>
</evidence>
<protein>
    <recommendedName>
        <fullName evidence="4">F-type H+-transporting ATPase subunit H</fullName>
    </recommendedName>
</protein>
<reference evidence="2" key="2">
    <citation type="submission" date="2023-06" db="EMBL/GenBank/DDBJ databases">
        <authorList>
            <person name="Kobayashi Y."/>
            <person name="Kayamori A."/>
            <person name="Aoki K."/>
            <person name="Shiwa Y."/>
            <person name="Fujita N."/>
            <person name="Sugita T."/>
            <person name="Iwasaki W."/>
            <person name="Tanaka N."/>
            <person name="Takashima M."/>
        </authorList>
    </citation>
    <scope>NUCLEOTIDE SEQUENCE</scope>
    <source>
        <strain evidence="2">HIS016</strain>
    </source>
</reference>
<dbReference type="InterPro" id="IPR019711">
    <property type="entry name" value="ATP_synth_F0_suH"/>
</dbReference>
<gene>
    <name evidence="2" type="ORF">CspeluHIS016_0112160</name>
</gene>
<proteinExistence type="predicted"/>
<accession>A0AAD3TPV6</accession>
<feature type="compositionally biased region" description="Polar residues" evidence="1">
    <location>
        <begin position="94"/>
        <end position="103"/>
    </location>
</feature>
<sequence length="120" mass="12613">MSLLRLAVQRTPAFARSFSVSAARKDLVKDLYVNQLKSYKAPAKSADAHSSHVRSFAAPAAPTVPAVPSDLAGEMSKFDATEPTLGNSAAPAQAASTETSGSAQEFLEALEADLPKNEEH</sequence>
<name>A0AAD3TPV6_9TREE</name>
<keyword evidence="3" id="KW-1185">Reference proteome</keyword>
<dbReference type="AlphaFoldDB" id="A0AAD3TPV6"/>
<organism evidence="2 3">
    <name type="scientific">Cutaneotrichosporon spelunceum</name>
    <dbReference type="NCBI Taxonomy" id="1672016"/>
    <lineage>
        <taxon>Eukaryota</taxon>
        <taxon>Fungi</taxon>
        <taxon>Dikarya</taxon>
        <taxon>Basidiomycota</taxon>
        <taxon>Agaricomycotina</taxon>
        <taxon>Tremellomycetes</taxon>
        <taxon>Trichosporonales</taxon>
        <taxon>Trichosporonaceae</taxon>
        <taxon>Cutaneotrichosporon</taxon>
    </lineage>
</organism>
<comment type="caution">
    <text evidence="2">The sequence shown here is derived from an EMBL/GenBank/DDBJ whole genome shotgun (WGS) entry which is preliminary data.</text>
</comment>
<dbReference type="GO" id="GO:0046933">
    <property type="term" value="F:proton-transporting ATP synthase activity, rotational mechanism"/>
    <property type="evidence" value="ECO:0007669"/>
    <property type="project" value="TreeGrafter"/>
</dbReference>
<reference evidence="2" key="1">
    <citation type="journal article" date="2023" name="BMC Genomics">
        <title>Chromosome-level genome assemblies of Cutaneotrichosporon spp. (Trichosporonales, Basidiomycota) reveal imbalanced evolution between nucleotide sequences and chromosome synteny.</title>
        <authorList>
            <person name="Kobayashi Y."/>
            <person name="Kayamori A."/>
            <person name="Aoki K."/>
            <person name="Shiwa Y."/>
            <person name="Matsutani M."/>
            <person name="Fujita N."/>
            <person name="Sugita T."/>
            <person name="Iwasaki W."/>
            <person name="Tanaka N."/>
            <person name="Takashima M."/>
        </authorList>
    </citation>
    <scope>NUCLEOTIDE SEQUENCE</scope>
    <source>
        <strain evidence="2">HIS016</strain>
    </source>
</reference>
<evidence type="ECO:0000313" key="3">
    <source>
        <dbReference type="Proteomes" id="UP001222932"/>
    </source>
</evidence>
<feature type="region of interest" description="Disordered" evidence="1">
    <location>
        <begin position="64"/>
        <end position="120"/>
    </location>
</feature>